<reference evidence="2 3" key="1">
    <citation type="submission" date="2016-10" db="EMBL/GenBank/DDBJ databases">
        <authorList>
            <person name="Varghese N."/>
            <person name="Submissions S."/>
        </authorList>
    </citation>
    <scope>NUCLEOTIDE SEQUENCE [LARGE SCALE GENOMIC DNA]</scope>
    <source>
        <strain evidence="2 3">WCP15</strain>
    </source>
</reference>
<dbReference type="Pfam" id="PF22772">
    <property type="entry name" value="WsaF_C"/>
    <property type="match status" value="1"/>
</dbReference>
<dbReference type="SUPFAM" id="SSF53756">
    <property type="entry name" value="UDP-Glycosyltransferase/glycogen phosphorylase"/>
    <property type="match status" value="1"/>
</dbReference>
<evidence type="ECO:0000313" key="3">
    <source>
        <dbReference type="Proteomes" id="UP000199135"/>
    </source>
</evidence>
<proteinExistence type="predicted"/>
<evidence type="ECO:0000259" key="1">
    <source>
        <dbReference type="Pfam" id="PF22772"/>
    </source>
</evidence>
<keyword evidence="3" id="KW-1185">Reference proteome</keyword>
<organism evidence="2 3">
    <name type="scientific">Parafannyhessea umbonata</name>
    <dbReference type="NCBI Taxonomy" id="604330"/>
    <lineage>
        <taxon>Bacteria</taxon>
        <taxon>Bacillati</taxon>
        <taxon>Actinomycetota</taxon>
        <taxon>Coriobacteriia</taxon>
        <taxon>Coriobacteriales</taxon>
        <taxon>Atopobiaceae</taxon>
        <taxon>Parafannyhessea</taxon>
    </lineage>
</organism>
<dbReference type="InterPro" id="IPR055050">
    <property type="entry name" value="WsaF_C"/>
</dbReference>
<dbReference type="Gene3D" id="3.40.50.2000">
    <property type="entry name" value="Glycogen Phosphorylase B"/>
    <property type="match status" value="1"/>
</dbReference>
<dbReference type="Proteomes" id="UP000199135">
    <property type="component" value="Unassembled WGS sequence"/>
</dbReference>
<dbReference type="EMBL" id="FNWT01000001">
    <property type="protein sequence ID" value="SEH38382.1"/>
    <property type="molecule type" value="Genomic_DNA"/>
</dbReference>
<sequence length="555" mass="60880">MKTSLANSSIAWVLPAIVPGSGGLQTIFRHIMHLQELGARSEVFVMQPPYEKTAGELATIAEGYGCENVTFHPFPQIEGGFDVAIATMSPTARYVEQSDCAHKCYFVQDFEPWFYPAGEERINAIASYKLGLEPITIGNWLASRLHEEFSSDARVTPFCADASIYHRLGTDAARGAARRERAVCMIYQPGKPRRCAGIILDTVRIINRMDPSVRVYLYGSQSLAPQDVTATNLGLLTKEQCNELYNRCSVGISISGSNPSRVPFEMMAAGLPVIDVYEQNNLYDYPDSCMLLAEPTPEALATAALSLLDDAKAASSMSARASEAMAKLPIELETAAFAEALEDIVLGGDARKATPARLYNRAAVTASDEARAVFHDLCAASIEAQYKAPVVEGPLVRLSIELPDDLSGVESPHALVWHAADQSDMRDFPLHHTGERLIQGVLDLEGYYGAQLGRYQIHAYGVVNGREQLFAHCERGMGSRRPEPGPTGDAVHEAPEARPIAVDLPIRVEDALDVRPDELMVPRKSEIEMIRESSSFRIGRAITSLPRKARDLFRR</sequence>
<accession>A0A1H6HR86</accession>
<name>A0A1H6HR86_9ACTN</name>
<gene>
    <name evidence="2" type="ORF">SAMN05216447_101240</name>
</gene>
<protein>
    <recommendedName>
        <fullName evidence="1">WsaF C-terminal domain-containing protein</fullName>
    </recommendedName>
</protein>
<comment type="caution">
    <text evidence="2">The sequence shown here is derived from an EMBL/GenBank/DDBJ whole genome shotgun (WGS) entry which is preliminary data.</text>
</comment>
<dbReference type="RefSeq" id="WP_078686466.1">
    <property type="nucleotide sequence ID" value="NZ_FNWT01000001.1"/>
</dbReference>
<dbReference type="Gene3D" id="3.40.50.11090">
    <property type="match status" value="1"/>
</dbReference>
<feature type="domain" description="WsaF C-terminal" evidence="1">
    <location>
        <begin position="181"/>
        <end position="303"/>
    </location>
</feature>
<evidence type="ECO:0000313" key="2">
    <source>
        <dbReference type="EMBL" id="SEH38382.1"/>
    </source>
</evidence>